<keyword evidence="2" id="KW-0732">Signal</keyword>
<dbReference type="Proteomes" id="UP001217500">
    <property type="component" value="Chromosome"/>
</dbReference>
<evidence type="ECO:0000313" key="3">
    <source>
        <dbReference type="EMBL" id="WCL53866.1"/>
    </source>
</evidence>
<keyword evidence="4" id="KW-1185">Reference proteome</keyword>
<name>A0AAF0BM12_9PROT</name>
<evidence type="ECO:0000256" key="2">
    <source>
        <dbReference type="SAM" id="SignalP"/>
    </source>
</evidence>
<feature type="region of interest" description="Disordered" evidence="1">
    <location>
        <begin position="174"/>
        <end position="196"/>
    </location>
</feature>
<dbReference type="AlphaFoldDB" id="A0AAF0BM12"/>
<feature type="signal peptide" evidence="2">
    <location>
        <begin position="1"/>
        <end position="22"/>
    </location>
</feature>
<dbReference type="RefSeq" id="WP_289503528.1">
    <property type="nucleotide sequence ID" value="NZ_CP116805.1"/>
</dbReference>
<gene>
    <name evidence="3" type="ORF">PH603_15110</name>
</gene>
<reference evidence="3" key="1">
    <citation type="submission" date="2023-01" db="EMBL/GenBank/DDBJ databases">
        <title>The genome sequence of Kordiimonadaceae bacterium 6D33.</title>
        <authorList>
            <person name="Liu Y."/>
        </authorList>
    </citation>
    <scope>NUCLEOTIDE SEQUENCE</scope>
    <source>
        <strain evidence="3">6D33</strain>
    </source>
</reference>
<feature type="chain" id="PRO_5041930762" description="Lipoprotein" evidence="2">
    <location>
        <begin position="23"/>
        <end position="196"/>
    </location>
</feature>
<evidence type="ECO:0000313" key="4">
    <source>
        <dbReference type="Proteomes" id="UP001217500"/>
    </source>
</evidence>
<dbReference type="PROSITE" id="PS51257">
    <property type="entry name" value="PROKAR_LIPOPROTEIN"/>
    <property type="match status" value="1"/>
</dbReference>
<dbReference type="KEGG" id="gso:PH603_15110"/>
<sequence>MTAASCKVIFVIVAACALAACATPDAIRDQANASAASLTKVSNGLNQYAAATAIADERRLERALEMHRTVDDVLERRVNRQVGSARKLFASVKGKAEESTKRWDATLARQVALESEQRANLRKLVVPTHELAATQKALAELGVKSSFKTRAKQFLVFVKQTGKDYKALREAAEKAGAEADDKADDEARKLTADASQ</sequence>
<organism evidence="3 4">
    <name type="scientific">Gimibacter soli</name>
    <dbReference type="NCBI Taxonomy" id="3024400"/>
    <lineage>
        <taxon>Bacteria</taxon>
        <taxon>Pseudomonadati</taxon>
        <taxon>Pseudomonadota</taxon>
        <taxon>Alphaproteobacteria</taxon>
        <taxon>Kordiimonadales</taxon>
        <taxon>Temperatibacteraceae</taxon>
        <taxon>Gimibacter</taxon>
    </lineage>
</organism>
<protein>
    <recommendedName>
        <fullName evidence="5">Lipoprotein</fullName>
    </recommendedName>
</protein>
<evidence type="ECO:0000256" key="1">
    <source>
        <dbReference type="SAM" id="MobiDB-lite"/>
    </source>
</evidence>
<proteinExistence type="predicted"/>
<accession>A0AAF0BM12</accession>
<evidence type="ECO:0008006" key="5">
    <source>
        <dbReference type="Google" id="ProtNLM"/>
    </source>
</evidence>
<dbReference type="EMBL" id="CP116805">
    <property type="protein sequence ID" value="WCL53866.1"/>
    <property type="molecule type" value="Genomic_DNA"/>
</dbReference>